<accession>A0A819NQ99</accession>
<gene>
    <name evidence="1" type="ORF">JBS370_LOCUS26326</name>
</gene>
<dbReference type="AlphaFoldDB" id="A0A819NQ99"/>
<evidence type="ECO:0000313" key="2">
    <source>
        <dbReference type="Proteomes" id="UP000663836"/>
    </source>
</evidence>
<dbReference type="Proteomes" id="UP000663836">
    <property type="component" value="Unassembled WGS sequence"/>
</dbReference>
<name>A0A819NQ99_9BILA</name>
<comment type="caution">
    <text evidence="1">The sequence shown here is derived from an EMBL/GenBank/DDBJ whole genome shotgun (WGS) entry which is preliminary data.</text>
</comment>
<protein>
    <submittedName>
        <fullName evidence="1">Uncharacterized protein</fullName>
    </submittedName>
</protein>
<evidence type="ECO:0000313" key="1">
    <source>
        <dbReference type="EMBL" id="CAF4001928.1"/>
    </source>
</evidence>
<sequence>MKLRIIATIPIIAAAPKSNSIKSSPSLVTLIPTATPIIPIIRLAKTRPLAAKKHSNGILENQNIYSTVSGSNPRLIAIGAFTYDKHLDIAFVNNPSTDEGFASCSVATDDFNLDNR</sequence>
<reference evidence="1" key="1">
    <citation type="submission" date="2021-02" db="EMBL/GenBank/DDBJ databases">
        <authorList>
            <person name="Nowell W R."/>
        </authorList>
    </citation>
    <scope>NUCLEOTIDE SEQUENCE</scope>
</reference>
<organism evidence="1 2">
    <name type="scientific">Rotaria sordida</name>
    <dbReference type="NCBI Taxonomy" id="392033"/>
    <lineage>
        <taxon>Eukaryota</taxon>
        <taxon>Metazoa</taxon>
        <taxon>Spiralia</taxon>
        <taxon>Gnathifera</taxon>
        <taxon>Rotifera</taxon>
        <taxon>Eurotatoria</taxon>
        <taxon>Bdelloidea</taxon>
        <taxon>Philodinida</taxon>
        <taxon>Philodinidae</taxon>
        <taxon>Rotaria</taxon>
    </lineage>
</organism>
<proteinExistence type="predicted"/>
<dbReference type="EMBL" id="CAJOBD010004621">
    <property type="protein sequence ID" value="CAF4001928.1"/>
    <property type="molecule type" value="Genomic_DNA"/>
</dbReference>